<sequence length="336" mass="34201">MPLTINPPLLNSANPWATDLSHLRPLYASPYTGAVTTRTTLLHGFPHNDAHNQYTFFSPTTQHPVPGGPNPPPSATPPTHSASLNTLGYSPLPLSAYLAFASALSADALAPGSALRTDKPIIISVTGTPADVAACYARIAAHAPSVCMPLAMELNLSCPNIPGTPPPAYSRAALAEYVRALAGVARADVAIGVKVPPYTHAGMFAECVGALAAVRPTPVAFVSAVNTLAPSLVVREGGGGLEAALGSASGLGVGGMAGAPLHALALGNVLSLREALAAEEGLRGILLIGIGGVEDAEGWRRMRSVGAGAVGVGTALGRFGVDVFERIWKGVEAPRL</sequence>
<dbReference type="GO" id="GO:0006207">
    <property type="term" value="P:'de novo' pyrimidine nucleobase biosynthetic process"/>
    <property type="evidence" value="ECO:0007669"/>
    <property type="project" value="TreeGrafter"/>
</dbReference>
<dbReference type="InterPro" id="IPR050074">
    <property type="entry name" value="DHO_dehydrogenase"/>
</dbReference>
<dbReference type="AlphaFoldDB" id="A0A8H4IZA8"/>
<feature type="compositionally biased region" description="Pro residues" evidence="7">
    <location>
        <begin position="66"/>
        <end position="76"/>
    </location>
</feature>
<accession>A0A8H4IZA8</accession>
<keyword evidence="4" id="KW-0288">FMN</keyword>
<keyword evidence="6" id="KW-0560">Oxidoreductase</keyword>
<dbReference type="EMBL" id="WWBZ02000016">
    <property type="protein sequence ID" value="KAF4309079.1"/>
    <property type="molecule type" value="Genomic_DNA"/>
</dbReference>
<reference evidence="9" key="1">
    <citation type="submission" date="2020-04" db="EMBL/GenBank/DDBJ databases">
        <title>Genome Assembly and Annotation of Botryosphaeria dothidea sdau 11-99, a Latent Pathogen of Apple Fruit Ring Rot in China.</title>
        <authorList>
            <person name="Yu C."/>
            <person name="Diao Y."/>
            <person name="Lu Q."/>
            <person name="Zhao J."/>
            <person name="Cui S."/>
            <person name="Peng C."/>
            <person name="He B."/>
            <person name="Liu H."/>
        </authorList>
    </citation>
    <scope>NUCLEOTIDE SEQUENCE [LARGE SCALE GENOMIC DNA]</scope>
    <source>
        <strain evidence="9">Sdau11-99</strain>
    </source>
</reference>
<organism evidence="9 10">
    <name type="scientific">Botryosphaeria dothidea</name>
    <dbReference type="NCBI Taxonomy" id="55169"/>
    <lineage>
        <taxon>Eukaryota</taxon>
        <taxon>Fungi</taxon>
        <taxon>Dikarya</taxon>
        <taxon>Ascomycota</taxon>
        <taxon>Pezizomycotina</taxon>
        <taxon>Dothideomycetes</taxon>
        <taxon>Dothideomycetes incertae sedis</taxon>
        <taxon>Botryosphaeriales</taxon>
        <taxon>Botryosphaeriaceae</taxon>
        <taxon>Botryosphaeria</taxon>
    </lineage>
</organism>
<name>A0A8H4IZA8_9PEZI</name>
<evidence type="ECO:0000256" key="4">
    <source>
        <dbReference type="ARBA" id="ARBA00022643"/>
    </source>
</evidence>
<evidence type="ECO:0000256" key="1">
    <source>
        <dbReference type="ARBA" id="ARBA00001917"/>
    </source>
</evidence>
<dbReference type="PANTHER" id="PTHR48109:SF1">
    <property type="entry name" value="DIHYDROOROTATE DEHYDROGENASE (FUMARATE)"/>
    <property type="match status" value="1"/>
</dbReference>
<comment type="cofactor">
    <cofactor evidence="1">
        <name>FMN</name>
        <dbReference type="ChEBI" id="CHEBI:58210"/>
    </cofactor>
</comment>
<evidence type="ECO:0000256" key="6">
    <source>
        <dbReference type="ARBA" id="ARBA00023002"/>
    </source>
</evidence>
<evidence type="ECO:0000313" key="9">
    <source>
        <dbReference type="EMBL" id="KAF4309079.1"/>
    </source>
</evidence>
<dbReference type="Pfam" id="PF01180">
    <property type="entry name" value="DHO_dh"/>
    <property type="match status" value="1"/>
</dbReference>
<dbReference type="PANTHER" id="PTHR48109">
    <property type="entry name" value="DIHYDROOROTATE DEHYDROGENASE (QUINONE), MITOCHONDRIAL-RELATED"/>
    <property type="match status" value="1"/>
</dbReference>
<comment type="caution">
    <text evidence="9">The sequence shown here is derived from an EMBL/GenBank/DDBJ whole genome shotgun (WGS) entry which is preliminary data.</text>
</comment>
<dbReference type="GO" id="GO:0004152">
    <property type="term" value="F:dihydroorotate dehydrogenase activity"/>
    <property type="evidence" value="ECO:0007669"/>
    <property type="project" value="TreeGrafter"/>
</dbReference>
<dbReference type="GO" id="GO:0006221">
    <property type="term" value="P:pyrimidine nucleotide biosynthetic process"/>
    <property type="evidence" value="ECO:0007669"/>
    <property type="project" value="UniProtKB-KW"/>
</dbReference>
<dbReference type="SUPFAM" id="SSF51395">
    <property type="entry name" value="FMN-linked oxidoreductases"/>
    <property type="match status" value="1"/>
</dbReference>
<dbReference type="InterPro" id="IPR023359">
    <property type="entry name" value="Dihydro_DH_chainA_dom2"/>
</dbReference>
<dbReference type="InterPro" id="IPR013785">
    <property type="entry name" value="Aldolase_TIM"/>
</dbReference>
<dbReference type="OrthoDB" id="14784at2759"/>
<evidence type="ECO:0000256" key="2">
    <source>
        <dbReference type="ARBA" id="ARBA00004725"/>
    </source>
</evidence>
<keyword evidence="10" id="KW-1185">Reference proteome</keyword>
<protein>
    <submittedName>
        <fullName evidence="9">Dihydroorotate dehydrogenase class 1/ 2</fullName>
    </submittedName>
</protein>
<keyword evidence="5" id="KW-0665">Pyrimidine biosynthesis</keyword>
<dbReference type="InterPro" id="IPR005720">
    <property type="entry name" value="Dihydroorotate_DH_cat"/>
</dbReference>
<proteinExistence type="predicted"/>
<evidence type="ECO:0000313" key="10">
    <source>
        <dbReference type="Proteomes" id="UP000572817"/>
    </source>
</evidence>
<comment type="pathway">
    <text evidence="2">Pyrimidine metabolism; UMP biosynthesis via de novo pathway.</text>
</comment>
<dbReference type="GO" id="GO:0005737">
    <property type="term" value="C:cytoplasm"/>
    <property type="evidence" value="ECO:0007669"/>
    <property type="project" value="InterPro"/>
</dbReference>
<keyword evidence="3" id="KW-0285">Flavoprotein</keyword>
<feature type="compositionally biased region" description="Polar residues" evidence="7">
    <location>
        <begin position="53"/>
        <end position="62"/>
    </location>
</feature>
<dbReference type="Gene3D" id="2.30.26.10">
    <property type="entry name" value="Dihydroorotate Dehydrogenase A, chain A, domain 2"/>
    <property type="match status" value="1"/>
</dbReference>
<evidence type="ECO:0000256" key="7">
    <source>
        <dbReference type="SAM" id="MobiDB-lite"/>
    </source>
</evidence>
<feature type="domain" description="Dihydroorotate dehydrogenase catalytic" evidence="8">
    <location>
        <begin position="59"/>
        <end position="332"/>
    </location>
</feature>
<gene>
    <name evidence="9" type="ORF">GTA08_BOTSDO03334</name>
</gene>
<dbReference type="Gene3D" id="3.20.20.70">
    <property type="entry name" value="Aldolase class I"/>
    <property type="match status" value="1"/>
</dbReference>
<feature type="region of interest" description="Disordered" evidence="7">
    <location>
        <begin position="53"/>
        <end position="82"/>
    </location>
</feature>
<evidence type="ECO:0000259" key="8">
    <source>
        <dbReference type="Pfam" id="PF01180"/>
    </source>
</evidence>
<evidence type="ECO:0000256" key="3">
    <source>
        <dbReference type="ARBA" id="ARBA00022630"/>
    </source>
</evidence>
<dbReference type="Proteomes" id="UP000572817">
    <property type="component" value="Unassembled WGS sequence"/>
</dbReference>
<evidence type="ECO:0000256" key="5">
    <source>
        <dbReference type="ARBA" id="ARBA00022975"/>
    </source>
</evidence>